<keyword evidence="1" id="KW-0479">Metal-binding</keyword>
<sequence>MKLNEVFGDRTRICVAATQGGRAHMEDRIAVEVVRGDNGIVSYTFLAVYDGHGGGEASTFARDYLHYHLQKDPLFASDDDDDILKAIWRSFVQTHQGMQRVVDIWDKTGSGYRSTAGTTASVAIIKNGKLYVGHVGDSQITLGKRYRFQDVKTNTVQCVTSGFAITEDHKPNYDPELSRIHAVGGRVARKENVARVVWKREAPKMHPGSPTKYEYIPFLAVGRALGDLWSWNPETNKYVVSPYPDVSVYTLDPEEDVCLVLASDGLTGVLREPYLLPGMIDECEHFTSEITNADALERTKVSSFKNPARYLLQQVMQRSRARADNVSVVTVVFDHLDAVFPLGGNLVNSIGCDTSIDRLLRENPDSMLAVHTHSSYLFDTEYVPIRFNDPEYKDYKTDYEGPGFVSNADEAMAARAWDTVMEEDSVEEDAVEKVTAAIAEAPIVDHEKLWNETYATVRRMQFAEWPNDSVGKFGPDIWSEVTPISDDAVQDDSSGPVTRSRGKPNIALTGRTVKKTPSPKNKKKPIRSAADYLKSREGVAMTPSRKRTHEGQPRNSAESGLTPHISVMNVNNTKAMKVGAEAESVISLSGTLNQSYAKASSSAEPDAKNVVQIVAIDQSALVCTPQKTRSPARPNRKLTSALRMKNRTGLRNTPKLPPGVPEITIQQRSTLSRSFCEPGSPLPRSTKDPVWTPPRPRISYSTSAIDELKKTTTFDPDAQEPATKRSRLWKFLKGFIGL</sequence>
<accession>A0AA36D4N1</accession>
<keyword evidence="2 4" id="KW-0378">Hydrolase</keyword>
<evidence type="ECO:0000256" key="2">
    <source>
        <dbReference type="ARBA" id="ARBA00022801"/>
    </source>
</evidence>
<dbReference type="InterPro" id="IPR000222">
    <property type="entry name" value="PP2C_BS"/>
</dbReference>
<feature type="region of interest" description="Disordered" evidence="5">
    <location>
        <begin position="672"/>
        <end position="697"/>
    </location>
</feature>
<dbReference type="GO" id="GO:0004722">
    <property type="term" value="F:protein serine/threonine phosphatase activity"/>
    <property type="evidence" value="ECO:0007669"/>
    <property type="project" value="InterPro"/>
</dbReference>
<dbReference type="InterPro" id="IPR036457">
    <property type="entry name" value="PPM-type-like_dom_sf"/>
</dbReference>
<dbReference type="Gene3D" id="3.60.40.10">
    <property type="entry name" value="PPM-type phosphatase domain"/>
    <property type="match status" value="1"/>
</dbReference>
<keyword evidence="8" id="KW-1185">Reference proteome</keyword>
<evidence type="ECO:0000313" key="7">
    <source>
        <dbReference type="EMBL" id="CAJ0580646.1"/>
    </source>
</evidence>
<dbReference type="PROSITE" id="PS51746">
    <property type="entry name" value="PPM_2"/>
    <property type="match status" value="1"/>
</dbReference>
<dbReference type="InterPro" id="IPR015655">
    <property type="entry name" value="PP2C"/>
</dbReference>
<dbReference type="Pfam" id="PF00481">
    <property type="entry name" value="PP2C"/>
    <property type="match status" value="1"/>
</dbReference>
<feature type="non-terminal residue" evidence="7">
    <location>
        <position position="738"/>
    </location>
</feature>
<dbReference type="EMBL" id="CATQJA010002662">
    <property type="protein sequence ID" value="CAJ0580646.1"/>
    <property type="molecule type" value="Genomic_DNA"/>
</dbReference>
<evidence type="ECO:0000256" key="4">
    <source>
        <dbReference type="RuleBase" id="RU003465"/>
    </source>
</evidence>
<dbReference type="SUPFAM" id="SSF81606">
    <property type="entry name" value="PP2C-like"/>
    <property type="match status" value="1"/>
</dbReference>
<dbReference type="PROSITE" id="PS01032">
    <property type="entry name" value="PPM_1"/>
    <property type="match status" value="1"/>
</dbReference>
<dbReference type="Proteomes" id="UP001177023">
    <property type="component" value="Unassembled WGS sequence"/>
</dbReference>
<proteinExistence type="inferred from homology"/>
<dbReference type="SMART" id="SM00332">
    <property type="entry name" value="PP2Cc"/>
    <property type="match status" value="1"/>
</dbReference>
<comment type="similarity">
    <text evidence="4">Belongs to the PP2C family.</text>
</comment>
<organism evidence="7 8">
    <name type="scientific">Mesorhabditis spiculigera</name>
    <dbReference type="NCBI Taxonomy" id="96644"/>
    <lineage>
        <taxon>Eukaryota</taxon>
        <taxon>Metazoa</taxon>
        <taxon>Ecdysozoa</taxon>
        <taxon>Nematoda</taxon>
        <taxon>Chromadorea</taxon>
        <taxon>Rhabditida</taxon>
        <taxon>Rhabditina</taxon>
        <taxon>Rhabditomorpha</taxon>
        <taxon>Rhabditoidea</taxon>
        <taxon>Rhabditidae</taxon>
        <taxon>Mesorhabditinae</taxon>
        <taxon>Mesorhabditis</taxon>
    </lineage>
</organism>
<feature type="region of interest" description="Disordered" evidence="5">
    <location>
        <begin position="486"/>
        <end position="561"/>
    </location>
</feature>
<dbReference type="PANTHER" id="PTHR47992">
    <property type="entry name" value="PROTEIN PHOSPHATASE"/>
    <property type="match status" value="1"/>
</dbReference>
<gene>
    <name evidence="7" type="ORF">MSPICULIGERA_LOCUS18838</name>
</gene>
<dbReference type="CDD" id="cd00143">
    <property type="entry name" value="PP2Cc"/>
    <property type="match status" value="1"/>
</dbReference>
<protein>
    <recommendedName>
        <fullName evidence="6">PPM-type phosphatase domain-containing protein</fullName>
    </recommendedName>
</protein>
<evidence type="ECO:0000256" key="5">
    <source>
        <dbReference type="SAM" id="MobiDB-lite"/>
    </source>
</evidence>
<reference evidence="7" key="1">
    <citation type="submission" date="2023-06" db="EMBL/GenBank/DDBJ databases">
        <authorList>
            <person name="Delattre M."/>
        </authorList>
    </citation>
    <scope>NUCLEOTIDE SEQUENCE</scope>
    <source>
        <strain evidence="7">AF72</strain>
    </source>
</reference>
<dbReference type="AlphaFoldDB" id="A0AA36D4N1"/>
<evidence type="ECO:0000259" key="6">
    <source>
        <dbReference type="PROSITE" id="PS51746"/>
    </source>
</evidence>
<evidence type="ECO:0000256" key="3">
    <source>
        <dbReference type="ARBA" id="ARBA00022912"/>
    </source>
</evidence>
<evidence type="ECO:0000256" key="1">
    <source>
        <dbReference type="ARBA" id="ARBA00022723"/>
    </source>
</evidence>
<evidence type="ECO:0000313" key="8">
    <source>
        <dbReference type="Proteomes" id="UP001177023"/>
    </source>
</evidence>
<name>A0AA36D4N1_9BILA</name>
<dbReference type="InterPro" id="IPR001932">
    <property type="entry name" value="PPM-type_phosphatase-like_dom"/>
</dbReference>
<dbReference type="GO" id="GO:0046872">
    <property type="term" value="F:metal ion binding"/>
    <property type="evidence" value="ECO:0007669"/>
    <property type="project" value="UniProtKB-KW"/>
</dbReference>
<comment type="caution">
    <text evidence="7">The sequence shown here is derived from an EMBL/GenBank/DDBJ whole genome shotgun (WGS) entry which is preliminary data.</text>
</comment>
<keyword evidence="3 4" id="KW-0904">Protein phosphatase</keyword>
<feature type="domain" description="PPM-type phosphatase" evidence="6">
    <location>
        <begin position="12"/>
        <end position="333"/>
    </location>
</feature>